<organism evidence="3 4">
    <name type="scientific">Prorocentrum cordatum</name>
    <dbReference type="NCBI Taxonomy" id="2364126"/>
    <lineage>
        <taxon>Eukaryota</taxon>
        <taxon>Sar</taxon>
        <taxon>Alveolata</taxon>
        <taxon>Dinophyceae</taxon>
        <taxon>Prorocentrales</taxon>
        <taxon>Prorocentraceae</taxon>
        <taxon>Prorocentrum</taxon>
    </lineage>
</organism>
<sequence length="447" mass="47717">MFLDVARQSKCRSPEVARVLRFVTWLNRDVTMSRWFADVASKDNALLFITQMLCTSGLSGYIVGLLLRRGNVEALRGLLAQWVRAEGSLGDVVQTFAEKPLAARALAKVITTPGFWDRLVFGKLALQPGLELEVLAMEAVALVGVRGILEVVLPLAVSAVGVAITIVILDSFNPSELASELVSLFEAEPLAAWAATVTLGTASGLRGLGTASGARRVRARVLRGGLPDAIRSAFGPLRGSPVAAWHVCDRPGSLCPELEPGRLPCSAPVSAVPDCEHPEKPATAVRDSEKCPPLQHLECESQRMWPCGACSRRAARGDGGAGACDRAVVGDYMGVQGANPKRLVNRKPLGPGHRLVAPRESTKDGPQREPTRAQLDRRPATSSQFGTGAGREHVGDGAEGEGDQREPVEDLEGAPELNSISNLHFFPQLRPALQDAVRDDSRASDSD</sequence>
<evidence type="ECO:0000313" key="4">
    <source>
        <dbReference type="Proteomes" id="UP001189429"/>
    </source>
</evidence>
<evidence type="ECO:0000256" key="1">
    <source>
        <dbReference type="SAM" id="MobiDB-lite"/>
    </source>
</evidence>
<feature type="compositionally biased region" description="Basic and acidic residues" evidence="1">
    <location>
        <begin position="390"/>
        <end position="408"/>
    </location>
</feature>
<keyword evidence="2" id="KW-0472">Membrane</keyword>
<name>A0ABN9YF01_9DINO</name>
<evidence type="ECO:0000256" key="2">
    <source>
        <dbReference type="SAM" id="Phobius"/>
    </source>
</evidence>
<reference evidence="3" key="1">
    <citation type="submission" date="2023-10" db="EMBL/GenBank/DDBJ databases">
        <authorList>
            <person name="Chen Y."/>
            <person name="Shah S."/>
            <person name="Dougan E. K."/>
            <person name="Thang M."/>
            <person name="Chan C."/>
        </authorList>
    </citation>
    <scope>NUCLEOTIDE SEQUENCE [LARGE SCALE GENOMIC DNA]</scope>
</reference>
<proteinExistence type="predicted"/>
<feature type="transmembrane region" description="Helical" evidence="2">
    <location>
        <begin position="147"/>
        <end position="169"/>
    </location>
</feature>
<dbReference type="EMBL" id="CAUYUJ010022570">
    <property type="protein sequence ID" value="CAK0911416.1"/>
    <property type="molecule type" value="Genomic_DNA"/>
</dbReference>
<feature type="region of interest" description="Disordered" evidence="1">
    <location>
        <begin position="341"/>
        <end position="416"/>
    </location>
</feature>
<feature type="compositionally biased region" description="Basic and acidic residues" evidence="1">
    <location>
        <begin position="360"/>
        <end position="379"/>
    </location>
</feature>
<evidence type="ECO:0000313" key="3">
    <source>
        <dbReference type="EMBL" id="CAK0911416.1"/>
    </source>
</evidence>
<gene>
    <name evidence="3" type="ORF">PCOR1329_LOCUS85290</name>
</gene>
<comment type="caution">
    <text evidence="3">The sequence shown here is derived from an EMBL/GenBank/DDBJ whole genome shotgun (WGS) entry which is preliminary data.</text>
</comment>
<keyword evidence="2" id="KW-1133">Transmembrane helix</keyword>
<feature type="transmembrane region" description="Helical" evidence="2">
    <location>
        <begin position="45"/>
        <end position="67"/>
    </location>
</feature>
<accession>A0ABN9YF01</accession>
<protein>
    <submittedName>
        <fullName evidence="3">Uncharacterized protein</fullName>
    </submittedName>
</protein>
<keyword evidence="4" id="KW-1185">Reference proteome</keyword>
<keyword evidence="2" id="KW-0812">Transmembrane</keyword>
<dbReference type="Proteomes" id="UP001189429">
    <property type="component" value="Unassembled WGS sequence"/>
</dbReference>